<dbReference type="EMBL" id="AP014569">
    <property type="protein sequence ID" value="BAO83380.1"/>
    <property type="molecule type" value="Genomic_DNA"/>
</dbReference>
<dbReference type="KEGG" id="cbab:SMCB_1152"/>
<keyword evidence="1" id="KW-0449">Lipoprotein</keyword>
<dbReference type="RefSeq" id="WP_082027256.1">
    <property type="nucleotide sequence ID" value="NZ_AP014569.1"/>
</dbReference>
<evidence type="ECO:0000313" key="1">
    <source>
        <dbReference type="EMBL" id="BAO83380.1"/>
    </source>
</evidence>
<proteinExistence type="predicted"/>
<protein>
    <submittedName>
        <fullName evidence="1">Uncharacterized lipoprotein</fullName>
    </submittedName>
</protein>
<accession>A0A060NPW6</accession>
<dbReference type="OrthoDB" id="5291099at2"/>
<sequence length="380" mass="41968">MNPIAQTPHRRPALATTALTGSALVITALLASGCSVLQEDRIDYRSARPAATLEVPPDLTQLQRDSRFVAPGTTAVTAAGFQLPQPGAAALPTATVQVGDVRIERAGDQRWLVVNRPPEQLWSPIRDFWQANGFLLTLDQQQLGLMETDWAENRAQIPQDIIRATLGRLFDTLYSTGERDRFRTRLERRADGGTEIFISHRGMIEVFNERRDSTLWQPRPTNHELEAEFLRRLMVQLGVTQEQAQALVAAATPAQPLSRIETVNNLPVLQLDEGFDRAWRRVGLALDRTGFTVEDRDRAQGLYFVRFVAPDATPARAEPGFFGRLLGGARAQAAAAPERYRIVVRSTDNRSTVSVLDAAGQPAPAAVAQRIVQVLAADLR</sequence>
<organism evidence="1 2">
    <name type="scientific">Serpentinimonas maccroryi</name>
    <dbReference type="NCBI Taxonomy" id="1458426"/>
    <lineage>
        <taxon>Bacteria</taxon>
        <taxon>Pseudomonadati</taxon>
        <taxon>Pseudomonadota</taxon>
        <taxon>Betaproteobacteria</taxon>
        <taxon>Burkholderiales</taxon>
        <taxon>Comamonadaceae</taxon>
        <taxon>Serpentinimonas</taxon>
    </lineage>
</organism>
<dbReference type="InterPro" id="IPR042268">
    <property type="entry name" value="BamC_C"/>
</dbReference>
<dbReference type="Pfam" id="PF06804">
    <property type="entry name" value="Lipoprotein_18"/>
    <property type="match status" value="1"/>
</dbReference>
<evidence type="ECO:0000313" key="2">
    <source>
        <dbReference type="Proteomes" id="UP000066014"/>
    </source>
</evidence>
<dbReference type="AlphaFoldDB" id="A0A060NPW6"/>
<reference evidence="1 2" key="1">
    <citation type="journal article" date="2014" name="Nat. Commun.">
        <title>Physiological and genomic features of highly alkaliphilic hydrogen-utilizing Betaproteobacteria from a continental serpentinizing site.</title>
        <authorList>
            <person name="Suzuki S."/>
            <person name="Kuenen J.G."/>
            <person name="Schipper K."/>
            <person name="van der Velde S."/>
            <person name="Ishii S."/>
            <person name="Wu A."/>
            <person name="Sorokin D.Y."/>
            <person name="Tenney A."/>
            <person name="Meng X.Y."/>
            <person name="Morrill P.L."/>
            <person name="Kamagata Y."/>
            <person name="Muyzer G."/>
            <person name="Nealson K.H."/>
        </authorList>
    </citation>
    <scope>NUCLEOTIDE SEQUENCE [LARGE SCALE GENOMIC DNA]</scope>
    <source>
        <strain evidence="1 2">B1</strain>
    </source>
</reference>
<name>A0A060NPW6_9BURK</name>
<dbReference type="InterPro" id="IPR010653">
    <property type="entry name" value="NlpB/DapX"/>
</dbReference>
<keyword evidence="2" id="KW-1185">Reference proteome</keyword>
<gene>
    <name evidence="1" type="ORF">SMCB_1152</name>
</gene>
<dbReference type="Proteomes" id="UP000066014">
    <property type="component" value="Chromosome"/>
</dbReference>
<dbReference type="HOGENOM" id="CLU_056157_0_0_4"/>
<dbReference type="Gene3D" id="3.30.310.170">
    <property type="entry name" value="Outer membrane protein assembly factor BamC"/>
    <property type="match status" value="1"/>
</dbReference>
<dbReference type="STRING" id="1458426.SMCB_1152"/>